<sequence length="73" mass="8626">MVRRKYRIARRSKQRKCAIFRVHQGTELLNASMTVSSKISKMEIVLMGVVVAQNDKAVTFLEYWQFERLSMLF</sequence>
<evidence type="ECO:0000313" key="1">
    <source>
        <dbReference type="EMBL" id="CAF1860784.1"/>
    </source>
</evidence>
<protein>
    <submittedName>
        <fullName evidence="1">(rape) hypothetical protein</fullName>
    </submittedName>
</protein>
<accession>A0A816K2U2</accession>
<proteinExistence type="predicted"/>
<name>A0A816K2U2_BRANA</name>
<reference evidence="1" key="1">
    <citation type="submission" date="2021-01" db="EMBL/GenBank/DDBJ databases">
        <authorList>
            <consortium name="Genoscope - CEA"/>
            <person name="William W."/>
        </authorList>
    </citation>
    <scope>NUCLEOTIDE SEQUENCE</scope>
</reference>
<dbReference type="Proteomes" id="UP001295469">
    <property type="component" value="Chromosome C04"/>
</dbReference>
<dbReference type="EMBL" id="HG994368">
    <property type="protein sequence ID" value="CAF1860784.1"/>
    <property type="molecule type" value="Genomic_DNA"/>
</dbReference>
<gene>
    <name evidence="1" type="ORF">DARMORV10_C04P51990.1</name>
</gene>
<dbReference type="AlphaFoldDB" id="A0A816K2U2"/>
<organism evidence="1">
    <name type="scientific">Brassica napus</name>
    <name type="common">Rape</name>
    <dbReference type="NCBI Taxonomy" id="3708"/>
    <lineage>
        <taxon>Eukaryota</taxon>
        <taxon>Viridiplantae</taxon>
        <taxon>Streptophyta</taxon>
        <taxon>Embryophyta</taxon>
        <taxon>Tracheophyta</taxon>
        <taxon>Spermatophyta</taxon>
        <taxon>Magnoliopsida</taxon>
        <taxon>eudicotyledons</taxon>
        <taxon>Gunneridae</taxon>
        <taxon>Pentapetalae</taxon>
        <taxon>rosids</taxon>
        <taxon>malvids</taxon>
        <taxon>Brassicales</taxon>
        <taxon>Brassicaceae</taxon>
        <taxon>Brassiceae</taxon>
        <taxon>Brassica</taxon>
    </lineage>
</organism>